<evidence type="ECO:0000313" key="2">
    <source>
        <dbReference type="Proteomes" id="UP000765509"/>
    </source>
</evidence>
<comment type="caution">
    <text evidence="1">The sequence shown here is derived from an EMBL/GenBank/DDBJ whole genome shotgun (WGS) entry which is preliminary data.</text>
</comment>
<keyword evidence="2" id="KW-1185">Reference proteome</keyword>
<sequence length="89" mass="10418">MQFLSNSINQALTVMDLTVFETFHRMSLSFKDVSLVTGHLSKMMTSRYSFNHSTCPRRRRKPTTCSEGWKIRHFSDYPKLDNKNPNNCV</sequence>
<protein>
    <submittedName>
        <fullName evidence="1">Uncharacterized protein</fullName>
    </submittedName>
</protein>
<organism evidence="1 2">
    <name type="scientific">Austropuccinia psidii MF-1</name>
    <dbReference type="NCBI Taxonomy" id="1389203"/>
    <lineage>
        <taxon>Eukaryota</taxon>
        <taxon>Fungi</taxon>
        <taxon>Dikarya</taxon>
        <taxon>Basidiomycota</taxon>
        <taxon>Pucciniomycotina</taxon>
        <taxon>Pucciniomycetes</taxon>
        <taxon>Pucciniales</taxon>
        <taxon>Sphaerophragmiaceae</taxon>
        <taxon>Austropuccinia</taxon>
    </lineage>
</organism>
<evidence type="ECO:0000313" key="1">
    <source>
        <dbReference type="EMBL" id="MBW0488092.1"/>
    </source>
</evidence>
<name>A0A9Q3CQP6_9BASI</name>
<dbReference type="EMBL" id="AVOT02009431">
    <property type="protein sequence ID" value="MBW0488092.1"/>
    <property type="molecule type" value="Genomic_DNA"/>
</dbReference>
<dbReference type="Proteomes" id="UP000765509">
    <property type="component" value="Unassembled WGS sequence"/>
</dbReference>
<reference evidence="1" key="1">
    <citation type="submission" date="2021-03" db="EMBL/GenBank/DDBJ databases">
        <title>Draft genome sequence of rust myrtle Austropuccinia psidii MF-1, a brazilian biotype.</title>
        <authorList>
            <person name="Quecine M.C."/>
            <person name="Pachon D.M.R."/>
            <person name="Bonatelli M.L."/>
            <person name="Correr F.H."/>
            <person name="Franceschini L.M."/>
            <person name="Leite T.F."/>
            <person name="Margarido G.R.A."/>
            <person name="Almeida C.A."/>
            <person name="Ferrarezi J.A."/>
            <person name="Labate C.A."/>
        </authorList>
    </citation>
    <scope>NUCLEOTIDE SEQUENCE</scope>
    <source>
        <strain evidence="1">MF-1</strain>
    </source>
</reference>
<gene>
    <name evidence="1" type="ORF">O181_027807</name>
</gene>
<accession>A0A9Q3CQP6</accession>
<proteinExistence type="predicted"/>
<dbReference type="AlphaFoldDB" id="A0A9Q3CQP6"/>